<dbReference type="OrthoDB" id="3794352at2759"/>
<organism evidence="2 3">
    <name type="scientific">Byssothecium circinans</name>
    <dbReference type="NCBI Taxonomy" id="147558"/>
    <lineage>
        <taxon>Eukaryota</taxon>
        <taxon>Fungi</taxon>
        <taxon>Dikarya</taxon>
        <taxon>Ascomycota</taxon>
        <taxon>Pezizomycotina</taxon>
        <taxon>Dothideomycetes</taxon>
        <taxon>Pleosporomycetidae</taxon>
        <taxon>Pleosporales</taxon>
        <taxon>Massarineae</taxon>
        <taxon>Massarinaceae</taxon>
        <taxon>Byssothecium</taxon>
    </lineage>
</organism>
<sequence>MPSSTTITAALLAALQEAFVAASSLVPPAFRPDFVLVGSGAILYHGYRRRVRDLDIVGTPDAHWAFLEGAKKD</sequence>
<keyword evidence="3" id="KW-1185">Reference proteome</keyword>
<protein>
    <submittedName>
        <fullName evidence="2">Uncharacterized protein</fullName>
    </submittedName>
</protein>
<accession>A0A6A5UCG9</accession>
<name>A0A6A5UCG9_9PLEO</name>
<dbReference type="AlphaFoldDB" id="A0A6A5UCG9"/>
<feature type="non-terminal residue" evidence="2">
    <location>
        <position position="73"/>
    </location>
</feature>
<evidence type="ECO:0000256" key="1">
    <source>
        <dbReference type="SAM" id="SignalP"/>
    </source>
</evidence>
<dbReference type="Gene3D" id="3.30.460.40">
    <property type="match status" value="1"/>
</dbReference>
<dbReference type="EMBL" id="ML976986">
    <property type="protein sequence ID" value="KAF1958807.1"/>
    <property type="molecule type" value="Genomic_DNA"/>
</dbReference>
<feature type="chain" id="PRO_5025455528" evidence="1">
    <location>
        <begin position="23"/>
        <end position="73"/>
    </location>
</feature>
<reference evidence="2" key="1">
    <citation type="journal article" date="2020" name="Stud. Mycol.">
        <title>101 Dothideomycetes genomes: a test case for predicting lifestyles and emergence of pathogens.</title>
        <authorList>
            <person name="Haridas S."/>
            <person name="Albert R."/>
            <person name="Binder M."/>
            <person name="Bloem J."/>
            <person name="Labutti K."/>
            <person name="Salamov A."/>
            <person name="Andreopoulos B."/>
            <person name="Baker S."/>
            <person name="Barry K."/>
            <person name="Bills G."/>
            <person name="Bluhm B."/>
            <person name="Cannon C."/>
            <person name="Castanera R."/>
            <person name="Culley D."/>
            <person name="Daum C."/>
            <person name="Ezra D."/>
            <person name="Gonzalez J."/>
            <person name="Henrissat B."/>
            <person name="Kuo A."/>
            <person name="Liang C."/>
            <person name="Lipzen A."/>
            <person name="Lutzoni F."/>
            <person name="Magnuson J."/>
            <person name="Mondo S."/>
            <person name="Nolan M."/>
            <person name="Ohm R."/>
            <person name="Pangilinan J."/>
            <person name="Park H.-J."/>
            <person name="Ramirez L."/>
            <person name="Alfaro M."/>
            <person name="Sun H."/>
            <person name="Tritt A."/>
            <person name="Yoshinaga Y."/>
            <person name="Zwiers L.-H."/>
            <person name="Turgeon B."/>
            <person name="Goodwin S."/>
            <person name="Spatafora J."/>
            <person name="Crous P."/>
            <person name="Grigoriev I."/>
        </authorList>
    </citation>
    <scope>NUCLEOTIDE SEQUENCE</scope>
    <source>
        <strain evidence="2">CBS 675.92</strain>
    </source>
</reference>
<feature type="signal peptide" evidence="1">
    <location>
        <begin position="1"/>
        <end position="22"/>
    </location>
</feature>
<proteinExistence type="predicted"/>
<dbReference type="Proteomes" id="UP000800035">
    <property type="component" value="Unassembled WGS sequence"/>
</dbReference>
<evidence type="ECO:0000313" key="2">
    <source>
        <dbReference type="EMBL" id="KAF1958807.1"/>
    </source>
</evidence>
<keyword evidence="1" id="KW-0732">Signal</keyword>
<gene>
    <name evidence="2" type="ORF">CC80DRAFT_490599</name>
</gene>
<evidence type="ECO:0000313" key="3">
    <source>
        <dbReference type="Proteomes" id="UP000800035"/>
    </source>
</evidence>